<evidence type="ECO:0000256" key="8">
    <source>
        <dbReference type="RuleBase" id="RU004135"/>
    </source>
</evidence>
<dbReference type="NCBIfam" id="NF010628">
    <property type="entry name" value="PRK14022.1"/>
    <property type="match status" value="1"/>
</dbReference>
<keyword evidence="7" id="KW-0460">Magnesium</keyword>
<reference evidence="12" key="1">
    <citation type="journal article" date="2019" name="Int. J. Syst. Evol. Microbiol.">
        <title>The Global Catalogue of Microorganisms (GCM) 10K type strain sequencing project: providing services to taxonomists for standard genome sequencing and annotation.</title>
        <authorList>
            <consortium name="The Broad Institute Genomics Platform"/>
            <consortium name="The Broad Institute Genome Sequencing Center for Infectious Disease"/>
            <person name="Wu L."/>
            <person name="Ma J."/>
        </authorList>
    </citation>
    <scope>NUCLEOTIDE SEQUENCE [LARGE SCALE GENOMIC DNA]</scope>
    <source>
        <strain evidence="12">DT43</strain>
    </source>
</reference>
<evidence type="ECO:0000256" key="4">
    <source>
        <dbReference type="ARBA" id="ARBA00022960"/>
    </source>
</evidence>
<keyword evidence="4 7" id="KW-0133">Cell shape</keyword>
<dbReference type="InterPro" id="IPR005761">
    <property type="entry name" value="UDP-N-AcMur-Glu-dNH2Pim_ligase"/>
</dbReference>
<dbReference type="InterPro" id="IPR004101">
    <property type="entry name" value="Mur_ligase_C"/>
</dbReference>
<dbReference type="InterPro" id="IPR036615">
    <property type="entry name" value="Mur_ligase_C_dom_sf"/>
</dbReference>
<evidence type="ECO:0000256" key="1">
    <source>
        <dbReference type="ARBA" id="ARBA00004752"/>
    </source>
</evidence>
<feature type="domain" description="Mur ligase C-terminal" evidence="9">
    <location>
        <begin position="331"/>
        <end position="457"/>
    </location>
</feature>
<dbReference type="EC" id="6.3.2.7" evidence="7"/>
<dbReference type="Pfam" id="PF02875">
    <property type="entry name" value="Mur_ligase_C"/>
    <property type="match status" value="1"/>
</dbReference>
<evidence type="ECO:0000259" key="9">
    <source>
        <dbReference type="Pfam" id="PF02875"/>
    </source>
</evidence>
<dbReference type="Gene3D" id="3.90.190.20">
    <property type="entry name" value="Mur ligase, C-terminal domain"/>
    <property type="match status" value="1"/>
</dbReference>
<evidence type="ECO:0000256" key="3">
    <source>
        <dbReference type="ARBA" id="ARBA00022598"/>
    </source>
</evidence>
<keyword evidence="7" id="KW-0067">ATP-binding</keyword>
<keyword evidence="12" id="KW-1185">Reference proteome</keyword>
<keyword evidence="5 7" id="KW-0573">Peptidoglycan synthesis</keyword>
<comment type="caution">
    <text evidence="11">The sequence shown here is derived from an EMBL/GenBank/DDBJ whole genome shotgun (WGS) entry which is preliminary data.</text>
</comment>
<dbReference type="HAMAP" id="MF_00208">
    <property type="entry name" value="MurE"/>
    <property type="match status" value="1"/>
</dbReference>
<keyword evidence="7" id="KW-0963">Cytoplasm</keyword>
<dbReference type="SUPFAM" id="SSF53623">
    <property type="entry name" value="MurD-like peptide ligases, catalytic domain"/>
    <property type="match status" value="1"/>
</dbReference>
<dbReference type="GO" id="GO:0047482">
    <property type="term" value="F:UDP-N-acetylmuramoyl-L-alanyl-D-glutamate-L-lysine ligase activity"/>
    <property type="evidence" value="ECO:0007669"/>
    <property type="project" value="UniProtKB-EC"/>
</dbReference>
<organism evidence="11 12">
    <name type="scientific">Streptococcus caledonicus</name>
    <dbReference type="NCBI Taxonomy" id="2614158"/>
    <lineage>
        <taxon>Bacteria</taxon>
        <taxon>Bacillati</taxon>
        <taxon>Bacillota</taxon>
        <taxon>Bacilli</taxon>
        <taxon>Lactobacillales</taxon>
        <taxon>Streptococcaceae</taxon>
        <taxon>Streptococcus</taxon>
    </lineage>
</organism>
<dbReference type="PANTHER" id="PTHR23135">
    <property type="entry name" value="MUR LIGASE FAMILY MEMBER"/>
    <property type="match status" value="1"/>
</dbReference>
<feature type="domain" description="Mur ligase central" evidence="10">
    <location>
        <begin position="117"/>
        <end position="308"/>
    </location>
</feature>
<comment type="pathway">
    <text evidence="1 7 8">Cell wall biogenesis; peptidoglycan biosynthesis.</text>
</comment>
<comment type="cofactor">
    <cofactor evidence="7">
        <name>Mg(2+)</name>
        <dbReference type="ChEBI" id="CHEBI:18420"/>
    </cofactor>
</comment>
<name>A0ABW0UDA0_9STRE</name>
<dbReference type="RefSeq" id="WP_156806081.1">
    <property type="nucleotide sequence ID" value="NZ_JBHSOJ010000015.1"/>
</dbReference>
<comment type="function">
    <text evidence="7">Catalyzes the addition of L-lysine to the nucleotide precursor UDP-N-acetylmuramoyl-L-alanyl-D-glutamate (UMAG) in the biosynthesis of bacterial cell-wall peptidoglycan.</text>
</comment>
<feature type="binding site" evidence="7">
    <location>
        <position position="42"/>
    </location>
    <ligand>
        <name>UDP-N-acetyl-alpha-D-muramoyl-L-alanyl-D-glutamate</name>
        <dbReference type="ChEBI" id="CHEBI:83900"/>
    </ligand>
</feature>
<feature type="binding site" evidence="7">
    <location>
        <position position="196"/>
    </location>
    <ligand>
        <name>UDP-N-acetyl-alpha-D-muramoyl-L-alanyl-D-glutamate</name>
        <dbReference type="ChEBI" id="CHEBI:83900"/>
    </ligand>
</feature>
<evidence type="ECO:0000256" key="6">
    <source>
        <dbReference type="ARBA" id="ARBA00023316"/>
    </source>
</evidence>
<feature type="modified residue" description="N6-carboxylysine" evidence="7">
    <location>
        <position position="230"/>
    </location>
</feature>
<keyword evidence="6 7" id="KW-0961">Cell wall biogenesis/degradation</keyword>
<evidence type="ECO:0000256" key="2">
    <source>
        <dbReference type="ARBA" id="ARBA00005898"/>
    </source>
</evidence>
<evidence type="ECO:0000256" key="7">
    <source>
        <dbReference type="HAMAP-Rule" id="MF_00208"/>
    </source>
</evidence>
<dbReference type="PANTHER" id="PTHR23135:SF4">
    <property type="entry name" value="UDP-N-ACETYLMURAMOYL-L-ALANYL-D-GLUTAMATE--2,6-DIAMINOPIMELATE LIGASE MURE HOMOLOG, CHLOROPLASTIC"/>
    <property type="match status" value="1"/>
</dbReference>
<keyword evidence="7 8" id="KW-0131">Cell cycle</keyword>
<evidence type="ECO:0000259" key="10">
    <source>
        <dbReference type="Pfam" id="PF08245"/>
    </source>
</evidence>
<keyword evidence="7 8" id="KW-0132">Cell division</keyword>
<dbReference type="EMBL" id="JBHSOJ010000015">
    <property type="protein sequence ID" value="MFC5630704.1"/>
    <property type="molecule type" value="Genomic_DNA"/>
</dbReference>
<dbReference type="Gene3D" id="3.40.1190.10">
    <property type="entry name" value="Mur-like, catalytic domain"/>
    <property type="match status" value="1"/>
</dbReference>
<evidence type="ECO:0000256" key="5">
    <source>
        <dbReference type="ARBA" id="ARBA00022984"/>
    </source>
</evidence>
<comment type="PTM">
    <text evidence="7">Carboxylation is probably crucial for Mg(2+) binding and, consequently, for the gamma-phosphate positioning of ATP.</text>
</comment>
<protein>
    <recommendedName>
        <fullName evidence="7">UDP-N-acetylmuramoyl-L-alanyl-D-glutamate--L-lysine ligase</fullName>
        <ecNumber evidence="7">6.3.2.7</ecNumber>
    </recommendedName>
    <alternativeName>
        <fullName evidence="7">L-lysine-adding enzyme</fullName>
    </alternativeName>
    <alternativeName>
        <fullName evidence="7">UDP-MurNAc-L-Ala-D-Glu:L-Lys ligase</fullName>
    </alternativeName>
    <alternativeName>
        <fullName evidence="7">UDP-MurNAc-tripeptide synthetase</fullName>
    </alternativeName>
    <alternativeName>
        <fullName evidence="7">UDP-N-acetylmuramyl-tripeptide synthetase</fullName>
    </alternativeName>
</protein>
<dbReference type="Gene3D" id="3.40.1390.10">
    <property type="entry name" value="MurE/MurF, N-terminal domain"/>
    <property type="match status" value="1"/>
</dbReference>
<keyword evidence="7" id="KW-0547">Nucleotide-binding</keyword>
<dbReference type="InterPro" id="IPR035911">
    <property type="entry name" value="MurE/MurF_N"/>
</dbReference>
<sequence>MITIEQTLTILKEDHNFHEVSIDGTFHYHLTDLTFAKVSYDSRDVDASTLFFAKGAAFKREFLEQAVLKGLKCYISEIDYEVGIPAIIVSDVKKAMSLIGMAFYDYPQNQLKLLAFTGTKGKTTAAYFAFNILKQSNQTALLSTMNTTLDNGKSFFKSQFSTPENLDLFRMMRQAVDNGMTHLVMEVSSQAYLVDRVYGLTFDVGVFLNISPDHIGPIEHPNFADYFYHKRLLMENSRAVIVNSDMEHFEIVKEQVENTPHDFYGSHSENTILDSQAFSFNLNGQLSGHYDIQLIGHFNQENAVAAGLASLRLGASLEDIRRGIATTTVPGRMEVLTQSNGAKVFVDYAHNGDSLEKLLSVVEEHQKGTLHLILGAPGNKGESRRADFGRVINKHPHLQVILTADDPNIEDPMAISQEIAEHINRPVTIIIDRETAIKEALLLTQNGTDAVIVAGKGADAYQIVNGEKTAYLGDFEIAKRYLG</sequence>
<dbReference type="InterPro" id="IPR013221">
    <property type="entry name" value="Mur_ligase_cen"/>
</dbReference>
<comment type="caution">
    <text evidence="7">Lacks conserved residue(s) required for the propagation of feature annotation.</text>
</comment>
<accession>A0ABW0UDA0</accession>
<feature type="short sequence motif" description="L-lysine recognition motif" evidence="7">
    <location>
        <begin position="405"/>
        <end position="408"/>
    </location>
</feature>
<evidence type="ECO:0000313" key="11">
    <source>
        <dbReference type="EMBL" id="MFC5630704.1"/>
    </source>
</evidence>
<evidence type="ECO:0000313" key="12">
    <source>
        <dbReference type="Proteomes" id="UP001596110"/>
    </source>
</evidence>
<proteinExistence type="inferred from homology"/>
<dbReference type="Proteomes" id="UP001596110">
    <property type="component" value="Unassembled WGS sequence"/>
</dbReference>
<dbReference type="SUPFAM" id="SSF53244">
    <property type="entry name" value="MurD-like peptide ligases, peptide-binding domain"/>
    <property type="match status" value="1"/>
</dbReference>
<comment type="subcellular location">
    <subcellularLocation>
        <location evidence="7 8">Cytoplasm</location>
    </subcellularLocation>
</comment>
<dbReference type="NCBIfam" id="TIGR01085">
    <property type="entry name" value="murE"/>
    <property type="match status" value="1"/>
</dbReference>
<dbReference type="InterPro" id="IPR036565">
    <property type="entry name" value="Mur-like_cat_sf"/>
</dbReference>
<feature type="binding site" evidence="7">
    <location>
        <begin position="161"/>
        <end position="162"/>
    </location>
    <ligand>
        <name>UDP-N-acetyl-alpha-D-muramoyl-L-alanyl-D-glutamate</name>
        <dbReference type="ChEBI" id="CHEBI:83900"/>
    </ligand>
</feature>
<gene>
    <name evidence="7" type="primary">murE</name>
    <name evidence="11" type="ORF">ACFPQ3_03685</name>
</gene>
<comment type="similarity">
    <text evidence="2 7">Belongs to the MurCDEF family. MurE subfamily.</text>
</comment>
<feature type="binding site" evidence="7">
    <location>
        <position position="188"/>
    </location>
    <ligand>
        <name>UDP-N-acetyl-alpha-D-muramoyl-L-alanyl-D-glutamate</name>
        <dbReference type="ChEBI" id="CHEBI:83900"/>
    </ligand>
</feature>
<dbReference type="SUPFAM" id="SSF63418">
    <property type="entry name" value="MurE/MurF N-terminal domain"/>
    <property type="match status" value="1"/>
</dbReference>
<keyword evidence="3 7" id="KW-0436">Ligase</keyword>
<comment type="catalytic activity">
    <reaction evidence="7">
        <text>UDP-N-acetyl-alpha-D-muramoyl-L-alanyl-D-glutamate + L-lysine + ATP = UDP-N-acetyl-alpha-D-muramoyl-L-alanyl-gamma-D-glutamyl-L-lysine + ADP + phosphate + H(+)</text>
        <dbReference type="Rhea" id="RHEA:17969"/>
        <dbReference type="ChEBI" id="CHEBI:15378"/>
        <dbReference type="ChEBI" id="CHEBI:30616"/>
        <dbReference type="ChEBI" id="CHEBI:32551"/>
        <dbReference type="ChEBI" id="CHEBI:43474"/>
        <dbReference type="ChEBI" id="CHEBI:83900"/>
        <dbReference type="ChEBI" id="CHEBI:83903"/>
        <dbReference type="ChEBI" id="CHEBI:456216"/>
        <dbReference type="EC" id="6.3.2.7"/>
    </reaction>
</comment>
<dbReference type="Pfam" id="PF08245">
    <property type="entry name" value="Mur_ligase_M"/>
    <property type="match status" value="1"/>
</dbReference>
<feature type="binding site" evidence="7">
    <location>
        <begin position="118"/>
        <end position="124"/>
    </location>
    <ligand>
        <name>ATP</name>
        <dbReference type="ChEBI" id="CHEBI:30616"/>
    </ligand>
</feature>